<dbReference type="SUPFAM" id="SSF48726">
    <property type="entry name" value="Immunoglobulin"/>
    <property type="match status" value="1"/>
</dbReference>
<keyword evidence="5" id="KW-0393">Immunoglobulin domain</keyword>
<dbReference type="PROSITE" id="PS51323">
    <property type="entry name" value="IGFBP_N_2"/>
    <property type="match status" value="1"/>
</dbReference>
<dbReference type="SMART" id="SM00408">
    <property type="entry name" value="IGc2"/>
    <property type="match status" value="1"/>
</dbReference>
<dbReference type="InterPro" id="IPR011390">
    <property type="entry name" value="IGFBP_rP_mac25"/>
</dbReference>
<evidence type="ECO:0000313" key="9">
    <source>
        <dbReference type="Ensembl" id="ENSTGUP00000023320.1"/>
    </source>
</evidence>
<gene>
    <name evidence="9" type="primary">KAZALD1</name>
</gene>
<dbReference type="GO" id="GO:0009966">
    <property type="term" value="P:regulation of signal transduction"/>
    <property type="evidence" value="ECO:0007669"/>
    <property type="project" value="TreeGrafter"/>
</dbReference>
<keyword evidence="10" id="KW-1185">Reference proteome</keyword>
<dbReference type="PANTHER" id="PTHR14186:SF21">
    <property type="entry name" value="KAZAL-TYPE SERINE PROTEASE INHIBITOR DOMAIN-CONTAINING PROTEIN 1"/>
    <property type="match status" value="1"/>
</dbReference>
<dbReference type="GeneTree" id="ENSGT00530000063555"/>
<dbReference type="OMA" id="CCMVCGQ"/>
<evidence type="ECO:0000256" key="4">
    <source>
        <dbReference type="ARBA" id="ARBA00023157"/>
    </source>
</evidence>
<dbReference type="Gene3D" id="2.60.40.10">
    <property type="entry name" value="Immunoglobulins"/>
    <property type="match status" value="1"/>
</dbReference>
<dbReference type="InterPro" id="IPR003599">
    <property type="entry name" value="Ig_sub"/>
</dbReference>
<dbReference type="SUPFAM" id="SSF57184">
    <property type="entry name" value="Growth factor receptor domain"/>
    <property type="match status" value="1"/>
</dbReference>
<evidence type="ECO:0000256" key="5">
    <source>
        <dbReference type="ARBA" id="ARBA00023319"/>
    </source>
</evidence>
<dbReference type="InterPro" id="IPR000867">
    <property type="entry name" value="IGFBP-like"/>
</dbReference>
<evidence type="ECO:0000259" key="7">
    <source>
        <dbReference type="PROSITE" id="PS50835"/>
    </source>
</evidence>
<dbReference type="PROSITE" id="PS50835">
    <property type="entry name" value="IG_LIKE"/>
    <property type="match status" value="1"/>
</dbReference>
<evidence type="ECO:0000313" key="10">
    <source>
        <dbReference type="Proteomes" id="UP000007754"/>
    </source>
</evidence>
<dbReference type="InterPro" id="IPR003598">
    <property type="entry name" value="Ig_sub2"/>
</dbReference>
<dbReference type="InterPro" id="IPR013783">
    <property type="entry name" value="Ig-like_fold"/>
</dbReference>
<accession>A0A674GLM2</accession>
<keyword evidence="2" id="KW-0964">Secreted</keyword>
<feature type="domain" description="IGFBP N-terminal" evidence="8">
    <location>
        <begin position="47"/>
        <end position="126"/>
    </location>
</feature>
<organism evidence="9 10">
    <name type="scientific">Taeniopygia guttata</name>
    <name type="common">Zebra finch</name>
    <name type="synonym">Poephila guttata</name>
    <dbReference type="NCBI Taxonomy" id="59729"/>
    <lineage>
        <taxon>Eukaryota</taxon>
        <taxon>Metazoa</taxon>
        <taxon>Chordata</taxon>
        <taxon>Craniata</taxon>
        <taxon>Vertebrata</taxon>
        <taxon>Euteleostomi</taxon>
        <taxon>Archelosauria</taxon>
        <taxon>Archosauria</taxon>
        <taxon>Dinosauria</taxon>
        <taxon>Saurischia</taxon>
        <taxon>Theropoda</taxon>
        <taxon>Coelurosauria</taxon>
        <taxon>Aves</taxon>
        <taxon>Neognathae</taxon>
        <taxon>Neoaves</taxon>
        <taxon>Telluraves</taxon>
        <taxon>Australaves</taxon>
        <taxon>Passeriformes</taxon>
        <taxon>Passeroidea</taxon>
        <taxon>Estrildidae</taxon>
        <taxon>Estrildinae</taxon>
        <taxon>Taeniopygia</taxon>
    </lineage>
</organism>
<protein>
    <submittedName>
        <fullName evidence="9">Kazal type serine peptidase inhibitor domain 1</fullName>
    </submittedName>
</protein>
<name>A0A674GLM2_TAEGU</name>
<evidence type="ECO:0000256" key="3">
    <source>
        <dbReference type="ARBA" id="ARBA00022729"/>
    </source>
</evidence>
<dbReference type="InterPro" id="IPR036179">
    <property type="entry name" value="Ig-like_dom_sf"/>
</dbReference>
<feature type="domain" description="Ig-like" evidence="7">
    <location>
        <begin position="169"/>
        <end position="266"/>
    </location>
</feature>
<dbReference type="PANTHER" id="PTHR14186">
    <property type="entry name" value="INSULIN-LIKE GROWTH FACTOR BINDING PROTEIN-RELATED"/>
    <property type="match status" value="1"/>
</dbReference>
<dbReference type="Pfam" id="PF13927">
    <property type="entry name" value="Ig_3"/>
    <property type="match status" value="1"/>
</dbReference>
<dbReference type="GO" id="GO:0005615">
    <property type="term" value="C:extracellular space"/>
    <property type="evidence" value="ECO:0007669"/>
    <property type="project" value="TreeGrafter"/>
</dbReference>
<dbReference type="InterPro" id="IPR009030">
    <property type="entry name" value="Growth_fac_rcpt_cys_sf"/>
</dbReference>
<evidence type="ECO:0000256" key="6">
    <source>
        <dbReference type="SAM" id="SignalP"/>
    </source>
</evidence>
<dbReference type="Gene3D" id="3.30.60.30">
    <property type="match status" value="1"/>
</dbReference>
<dbReference type="GO" id="GO:0030198">
    <property type="term" value="P:extracellular matrix organization"/>
    <property type="evidence" value="ECO:0007669"/>
    <property type="project" value="Ensembl"/>
</dbReference>
<dbReference type="CDD" id="cd00104">
    <property type="entry name" value="KAZAL_FS"/>
    <property type="match status" value="1"/>
</dbReference>
<reference evidence="9" key="3">
    <citation type="submission" date="2025-09" db="UniProtKB">
        <authorList>
            <consortium name="Ensembl"/>
        </authorList>
    </citation>
    <scope>IDENTIFICATION</scope>
</reference>
<sequence length="358" mass="39762">MSEAKPLSISCLVLSLLSLPWALLQLGQAFPSTSDYLQRGWQRLLEEGEGCTECQPEECPMPRGCLAGTVRDACDCCWECANLEGQICDLDNTNHFYGKCGEHLECRLDAGDMRHGEVPEPQCACLSHLALCGSDGKTYAQICRFLEAAHAHPDANLTVAHEGPCEAEPQITSPPYDTWNVTGQDVIFGCEVFAYPMASIEWRKDGTEMLLPGDDPHISVQFRGGPQKYEVTGWLQIQGVRVTDEGTYRCFARNRVGEAVALASLTVFTPGEHRVLIPLLSWGHGERCLGTVHQYGRSCWSMGLCWGCPRKLLCMVWLWSWWGRGQAQQGGNVTLSPCCHFRPTQPDRLLRAEAPRDT</sequence>
<evidence type="ECO:0000256" key="1">
    <source>
        <dbReference type="ARBA" id="ARBA00004613"/>
    </source>
</evidence>
<dbReference type="InParanoid" id="A0A674GLM2"/>
<dbReference type="InterPro" id="IPR007110">
    <property type="entry name" value="Ig-like_dom"/>
</dbReference>
<dbReference type="Gene3D" id="4.10.40.20">
    <property type="match status" value="1"/>
</dbReference>
<dbReference type="GO" id="GO:0005614">
    <property type="term" value="C:interstitial matrix"/>
    <property type="evidence" value="ECO:0007669"/>
    <property type="project" value="Ensembl"/>
</dbReference>
<dbReference type="GO" id="GO:0001558">
    <property type="term" value="P:regulation of cell growth"/>
    <property type="evidence" value="ECO:0007669"/>
    <property type="project" value="InterPro"/>
</dbReference>
<dbReference type="FunFam" id="2.60.40.10:FF:000032">
    <property type="entry name" value="palladin isoform X1"/>
    <property type="match status" value="1"/>
</dbReference>
<dbReference type="SMART" id="SM00409">
    <property type="entry name" value="IG"/>
    <property type="match status" value="1"/>
</dbReference>
<feature type="signal peptide" evidence="6">
    <location>
        <begin position="1"/>
        <end position="29"/>
    </location>
</feature>
<reference evidence="9 10" key="1">
    <citation type="journal article" date="2010" name="Nature">
        <title>The genome of a songbird.</title>
        <authorList>
            <person name="Warren W.C."/>
            <person name="Clayton D.F."/>
            <person name="Ellegren H."/>
            <person name="Arnold A.P."/>
            <person name="Hillier L.W."/>
            <person name="Kunstner A."/>
            <person name="Searle S."/>
            <person name="White S."/>
            <person name="Vilella A.J."/>
            <person name="Fairley S."/>
            <person name="Heger A."/>
            <person name="Kong L."/>
            <person name="Ponting C.P."/>
            <person name="Jarvis E.D."/>
            <person name="Mello C.V."/>
            <person name="Minx P."/>
            <person name="Lovell P."/>
            <person name="Velho T.A."/>
            <person name="Ferris M."/>
            <person name="Balakrishnan C.N."/>
            <person name="Sinha S."/>
            <person name="Blatti C."/>
            <person name="London S.E."/>
            <person name="Li Y."/>
            <person name="Lin Y.C."/>
            <person name="George J."/>
            <person name="Sweedler J."/>
            <person name="Southey B."/>
            <person name="Gunaratne P."/>
            <person name="Watson M."/>
            <person name="Nam K."/>
            <person name="Backstrom N."/>
            <person name="Smeds L."/>
            <person name="Nabholz B."/>
            <person name="Itoh Y."/>
            <person name="Whitney O."/>
            <person name="Pfenning A.R."/>
            <person name="Howard J."/>
            <person name="Volker M."/>
            <person name="Skinner B.M."/>
            <person name="Griffin D.K."/>
            <person name="Ye L."/>
            <person name="McLaren W.M."/>
            <person name="Flicek P."/>
            <person name="Quesada V."/>
            <person name="Velasco G."/>
            <person name="Lopez-Otin C."/>
            <person name="Puente X.S."/>
            <person name="Olender T."/>
            <person name="Lancet D."/>
            <person name="Smit A.F."/>
            <person name="Hubley R."/>
            <person name="Konkel M.K."/>
            <person name="Walker J.A."/>
            <person name="Batzer M.A."/>
            <person name="Gu W."/>
            <person name="Pollock D.D."/>
            <person name="Chen L."/>
            <person name="Cheng Z."/>
            <person name="Eichler E.E."/>
            <person name="Stapley J."/>
            <person name="Slate J."/>
            <person name="Ekblom R."/>
            <person name="Birkhead T."/>
            <person name="Burke T."/>
            <person name="Burt D."/>
            <person name="Scharff C."/>
            <person name="Adam I."/>
            <person name="Richard H."/>
            <person name="Sultan M."/>
            <person name="Soldatov A."/>
            <person name="Lehrach H."/>
            <person name="Edwards S.V."/>
            <person name="Yang S.P."/>
            <person name="Li X."/>
            <person name="Graves T."/>
            <person name="Fulton L."/>
            <person name="Nelson J."/>
            <person name="Chinwalla A."/>
            <person name="Hou S."/>
            <person name="Mardis E.R."/>
            <person name="Wilson R.K."/>
        </authorList>
    </citation>
    <scope>NUCLEOTIDE SEQUENCE [LARGE SCALE GENOMIC DNA]</scope>
</reference>
<reference evidence="9" key="2">
    <citation type="submission" date="2025-08" db="UniProtKB">
        <authorList>
            <consortium name="Ensembl"/>
        </authorList>
    </citation>
    <scope>IDENTIFICATION</scope>
</reference>
<dbReference type="FunCoup" id="A0A674GLM2">
    <property type="interactions" value="77"/>
</dbReference>
<dbReference type="InterPro" id="IPR036058">
    <property type="entry name" value="Kazal_dom_sf"/>
</dbReference>
<dbReference type="Pfam" id="PF07648">
    <property type="entry name" value="Kazal_2"/>
    <property type="match status" value="1"/>
</dbReference>
<evidence type="ECO:0000259" key="8">
    <source>
        <dbReference type="PROSITE" id="PS51323"/>
    </source>
</evidence>
<keyword evidence="3 6" id="KW-0732">Signal</keyword>
<dbReference type="SMART" id="SM00280">
    <property type="entry name" value="KAZAL"/>
    <property type="match status" value="1"/>
</dbReference>
<dbReference type="Ensembl" id="ENSTGUT00000042192.1">
    <property type="protein sequence ID" value="ENSTGUP00000023320.1"/>
    <property type="gene ID" value="ENSTGUG00000010037.2"/>
</dbReference>
<dbReference type="Proteomes" id="UP000007754">
    <property type="component" value="Chromosome 6"/>
</dbReference>
<dbReference type="SUPFAM" id="SSF100895">
    <property type="entry name" value="Kazal-type serine protease inhibitors"/>
    <property type="match status" value="1"/>
</dbReference>
<dbReference type="GO" id="GO:0005520">
    <property type="term" value="F:insulin-like growth factor binding"/>
    <property type="evidence" value="ECO:0007669"/>
    <property type="project" value="InterPro"/>
</dbReference>
<comment type="subcellular location">
    <subcellularLocation>
        <location evidence="1">Secreted</location>
    </subcellularLocation>
</comment>
<keyword evidence="4" id="KW-1015">Disulfide bond</keyword>
<proteinExistence type="predicted"/>
<dbReference type="Pfam" id="PF00219">
    <property type="entry name" value="IGFBP"/>
    <property type="match status" value="1"/>
</dbReference>
<dbReference type="InterPro" id="IPR002350">
    <property type="entry name" value="Kazal_dom"/>
</dbReference>
<dbReference type="AlphaFoldDB" id="A0A674GLM2"/>
<feature type="chain" id="PRO_5025597585" evidence="6">
    <location>
        <begin position="30"/>
        <end position="358"/>
    </location>
</feature>
<evidence type="ECO:0000256" key="2">
    <source>
        <dbReference type="ARBA" id="ARBA00022525"/>
    </source>
</evidence>